<sequence length="287" mass="30706">MEPGQPSRTALGAAGLRAAHQVLDHGAIFSDPLAVRILGGDAAQLMRDAEADPWRQRLRWFIAMRSRLAEDALKAAAEQRGVRQLVVLGAGLDTFAYRRVVDGLRVFEVDHPQTQIWKRQRLADASIALPDMLCFVPVDFERDGLSEALAAAGFKAAEPAFFSWLGVVPYLTEEAIFATLGLIGRLPGGAEVVFDYVNPSASRAAPAGSDAIAAETARQALKDRVAELGEPIHSYFETDILCARLAQLGFDGVADFGPEQLAARFFPGRARAGSGGGAHIMHAMAGA</sequence>
<evidence type="ECO:0000256" key="3">
    <source>
        <dbReference type="ARBA" id="ARBA00022679"/>
    </source>
</evidence>
<evidence type="ECO:0000313" key="5">
    <source>
        <dbReference type="EMBL" id="KIZ40176.1"/>
    </source>
</evidence>
<dbReference type="EC" id="2.1.1.-" evidence="4"/>
<evidence type="ECO:0000256" key="4">
    <source>
        <dbReference type="RuleBase" id="RU362030"/>
    </source>
</evidence>
<dbReference type="InterPro" id="IPR007213">
    <property type="entry name" value="Ppm1/Ppm2/Tcmp"/>
</dbReference>
<keyword evidence="2 4" id="KW-0489">Methyltransferase</keyword>
<dbReference type="PANTHER" id="PTHR43619">
    <property type="entry name" value="S-ADENOSYL-L-METHIONINE-DEPENDENT METHYLTRANSFERASE YKTD-RELATED"/>
    <property type="match status" value="1"/>
</dbReference>
<keyword evidence="4" id="KW-0949">S-adenosyl-L-methionine</keyword>
<dbReference type="PANTHER" id="PTHR43619:SF2">
    <property type="entry name" value="S-ADENOSYL-L-METHIONINE-DEPENDENT METHYLTRANSFERASES SUPERFAMILY PROTEIN"/>
    <property type="match status" value="1"/>
</dbReference>
<comment type="similarity">
    <text evidence="1 4">Belongs to the UPF0677 family.</text>
</comment>
<dbReference type="InterPro" id="IPR029063">
    <property type="entry name" value="SAM-dependent_MTases_sf"/>
</dbReference>
<name>A0A0D7EHM4_RHOPL</name>
<organism evidence="5 6">
    <name type="scientific">Rhodopseudomonas palustris</name>
    <dbReference type="NCBI Taxonomy" id="1076"/>
    <lineage>
        <taxon>Bacteria</taxon>
        <taxon>Pseudomonadati</taxon>
        <taxon>Pseudomonadota</taxon>
        <taxon>Alphaproteobacteria</taxon>
        <taxon>Hyphomicrobiales</taxon>
        <taxon>Nitrobacteraceae</taxon>
        <taxon>Rhodopseudomonas</taxon>
    </lineage>
</organism>
<evidence type="ECO:0000313" key="6">
    <source>
        <dbReference type="Proteomes" id="UP000032515"/>
    </source>
</evidence>
<keyword evidence="3 5" id="KW-0808">Transferase</keyword>
<dbReference type="AlphaFoldDB" id="A0A0D7EHM4"/>
<gene>
    <name evidence="5" type="ORF">OO17_18385</name>
</gene>
<reference evidence="5 6" key="1">
    <citation type="submission" date="2014-11" db="EMBL/GenBank/DDBJ databases">
        <title>Genomics and ecophysiology of heterotrophic nitrogen fixing bacteria isolated from estuarine surface water.</title>
        <authorList>
            <person name="Bentzon-Tilia M."/>
            <person name="Severin I."/>
            <person name="Hansen L.H."/>
            <person name="Riemann L."/>
        </authorList>
    </citation>
    <scope>NUCLEOTIDE SEQUENCE [LARGE SCALE GENOMIC DNA]</scope>
    <source>
        <strain evidence="5 6">BAL398</strain>
    </source>
</reference>
<dbReference type="SUPFAM" id="SSF53335">
    <property type="entry name" value="S-adenosyl-L-methionine-dependent methyltransferases"/>
    <property type="match status" value="1"/>
</dbReference>
<dbReference type="PATRIC" id="fig|1076.23.peg.4141"/>
<comment type="function">
    <text evidence="4">Exhibits S-adenosyl-L-methionine-dependent methyltransferase activity.</text>
</comment>
<dbReference type="NCBIfam" id="TIGR00027">
    <property type="entry name" value="mthyl_TIGR00027"/>
    <property type="match status" value="1"/>
</dbReference>
<dbReference type="RefSeq" id="WP_044414331.1">
    <property type="nucleotide sequence ID" value="NZ_JXXE01000372.1"/>
</dbReference>
<dbReference type="EMBL" id="JXXE01000372">
    <property type="protein sequence ID" value="KIZ40176.1"/>
    <property type="molecule type" value="Genomic_DNA"/>
</dbReference>
<comment type="caution">
    <text evidence="5">The sequence shown here is derived from an EMBL/GenBank/DDBJ whole genome shotgun (WGS) entry which is preliminary data.</text>
</comment>
<accession>A0A0D7EHM4</accession>
<dbReference type="GO" id="GO:0032259">
    <property type="term" value="P:methylation"/>
    <property type="evidence" value="ECO:0007669"/>
    <property type="project" value="UniProtKB-KW"/>
</dbReference>
<dbReference type="OrthoDB" id="9806164at2"/>
<dbReference type="InterPro" id="IPR011610">
    <property type="entry name" value="SAM_mthyl_Trfase_ML2640-like"/>
</dbReference>
<protein>
    <recommendedName>
        <fullName evidence="4">S-adenosyl-L-methionine-dependent methyltransferase</fullName>
        <ecNumber evidence="4">2.1.1.-</ecNumber>
    </recommendedName>
</protein>
<dbReference type="Gene3D" id="3.40.50.150">
    <property type="entry name" value="Vaccinia Virus protein VP39"/>
    <property type="match status" value="1"/>
</dbReference>
<dbReference type="Proteomes" id="UP000032515">
    <property type="component" value="Unassembled WGS sequence"/>
</dbReference>
<dbReference type="Pfam" id="PF04072">
    <property type="entry name" value="LCM"/>
    <property type="match status" value="1"/>
</dbReference>
<proteinExistence type="inferred from homology"/>
<dbReference type="GO" id="GO:0008168">
    <property type="term" value="F:methyltransferase activity"/>
    <property type="evidence" value="ECO:0007669"/>
    <property type="project" value="UniProtKB-UniRule"/>
</dbReference>
<evidence type="ECO:0000256" key="2">
    <source>
        <dbReference type="ARBA" id="ARBA00022603"/>
    </source>
</evidence>
<evidence type="ECO:0000256" key="1">
    <source>
        <dbReference type="ARBA" id="ARBA00008138"/>
    </source>
</evidence>